<keyword evidence="1" id="KW-0813">Transport</keyword>
<evidence type="ECO:0000313" key="9">
    <source>
        <dbReference type="EMBL" id="MEQ2238618.1"/>
    </source>
</evidence>
<dbReference type="Gene3D" id="3.40.50.300">
    <property type="entry name" value="P-loop containing nucleotide triphosphate hydrolases"/>
    <property type="match status" value="1"/>
</dbReference>
<dbReference type="Proteomes" id="UP001482620">
    <property type="component" value="Unassembled WGS sequence"/>
</dbReference>
<keyword evidence="6 7" id="KW-0472">Membrane</keyword>
<feature type="non-terminal residue" evidence="9">
    <location>
        <position position="327"/>
    </location>
</feature>
<evidence type="ECO:0000256" key="7">
    <source>
        <dbReference type="SAM" id="Phobius"/>
    </source>
</evidence>
<dbReference type="InterPro" id="IPR036640">
    <property type="entry name" value="ABC1_TM_sf"/>
</dbReference>
<feature type="non-terminal residue" evidence="9">
    <location>
        <position position="1"/>
    </location>
</feature>
<feature type="transmembrane region" description="Helical" evidence="7">
    <location>
        <begin position="77"/>
        <end position="103"/>
    </location>
</feature>
<reference evidence="9 10" key="1">
    <citation type="submission" date="2021-06" db="EMBL/GenBank/DDBJ databases">
        <authorList>
            <person name="Palmer J.M."/>
        </authorList>
    </citation>
    <scope>NUCLEOTIDE SEQUENCE [LARGE SCALE GENOMIC DNA]</scope>
    <source>
        <strain evidence="10">if_2019</strain>
        <tissue evidence="9">Muscle</tissue>
    </source>
</reference>
<evidence type="ECO:0000256" key="5">
    <source>
        <dbReference type="ARBA" id="ARBA00022989"/>
    </source>
</evidence>
<protein>
    <recommendedName>
        <fullName evidence="8">ABC transmembrane type-1 domain-containing protein</fullName>
    </recommendedName>
</protein>
<organism evidence="9 10">
    <name type="scientific">Ilyodon furcidens</name>
    <name type="common">goldbreast splitfin</name>
    <dbReference type="NCBI Taxonomy" id="33524"/>
    <lineage>
        <taxon>Eukaryota</taxon>
        <taxon>Metazoa</taxon>
        <taxon>Chordata</taxon>
        <taxon>Craniata</taxon>
        <taxon>Vertebrata</taxon>
        <taxon>Euteleostomi</taxon>
        <taxon>Actinopterygii</taxon>
        <taxon>Neopterygii</taxon>
        <taxon>Teleostei</taxon>
        <taxon>Neoteleostei</taxon>
        <taxon>Acanthomorphata</taxon>
        <taxon>Ovalentaria</taxon>
        <taxon>Atherinomorphae</taxon>
        <taxon>Cyprinodontiformes</taxon>
        <taxon>Goodeidae</taxon>
        <taxon>Ilyodon</taxon>
    </lineage>
</organism>
<dbReference type="SUPFAM" id="SSF52540">
    <property type="entry name" value="P-loop containing nucleoside triphosphate hydrolases"/>
    <property type="match status" value="1"/>
</dbReference>
<keyword evidence="3" id="KW-0547">Nucleotide-binding</keyword>
<name>A0ABV0U375_9TELE</name>
<dbReference type="EMBL" id="JAHRIQ010052818">
    <property type="protein sequence ID" value="MEQ2238618.1"/>
    <property type="molecule type" value="Genomic_DNA"/>
</dbReference>
<dbReference type="Pfam" id="PF00005">
    <property type="entry name" value="ABC_tran"/>
    <property type="match status" value="1"/>
</dbReference>
<feature type="transmembrane region" description="Helical" evidence="7">
    <location>
        <begin position="217"/>
        <end position="237"/>
    </location>
</feature>
<dbReference type="PANTHER" id="PTHR24223">
    <property type="entry name" value="ATP-BINDING CASSETTE SUB-FAMILY C"/>
    <property type="match status" value="1"/>
</dbReference>
<keyword evidence="2 7" id="KW-0812">Transmembrane</keyword>
<gene>
    <name evidence="9" type="ORF">ILYODFUR_034960</name>
</gene>
<evidence type="ECO:0000256" key="3">
    <source>
        <dbReference type="ARBA" id="ARBA00022741"/>
    </source>
</evidence>
<evidence type="ECO:0000256" key="6">
    <source>
        <dbReference type="ARBA" id="ARBA00023136"/>
    </source>
</evidence>
<evidence type="ECO:0000313" key="10">
    <source>
        <dbReference type="Proteomes" id="UP001482620"/>
    </source>
</evidence>
<evidence type="ECO:0000256" key="4">
    <source>
        <dbReference type="ARBA" id="ARBA00022840"/>
    </source>
</evidence>
<dbReference type="PANTHER" id="PTHR24223:SF176">
    <property type="entry name" value="ATP-BINDING CASSETTE SUB-FAMILY C MEMBER 2"/>
    <property type="match status" value="1"/>
</dbReference>
<feature type="domain" description="ABC transmembrane type-1" evidence="8">
    <location>
        <begin position="1"/>
        <end position="234"/>
    </location>
</feature>
<proteinExistence type="predicted"/>
<dbReference type="Pfam" id="PF00664">
    <property type="entry name" value="ABC_membrane"/>
    <property type="match status" value="2"/>
</dbReference>
<sequence>LMISFTQDKSSYAWEGYLYAVLLLGVALLQSLFLQQYFQRCFVLGMKVRAALMAAVYKKVLVMSNDNRKESTVGETIIVSIVFLWMELGPSTLAGIAVMVLMVPVNGLLANKAKEIQTENMKSKDKRLKIMNEILNGIKVLKLFAWEPSFQTQVEDIRGEELKVMRKFAYLTSISTFIASCAPALVSLATFAVFVGVSSDNILTAEKAFTSISLFNILRAPLSMLPMLIASIVQTAVSKKRLEKFLGGNDLDSDIVHHDPSFNSAVSICDGFFAWEKDSDPLLKNVSLDIKPGGLVAIVGAVGSGKSSLLSALLGEMHSTKSFINIQ</sequence>
<feature type="transmembrane region" description="Helical" evidence="7">
    <location>
        <begin position="16"/>
        <end position="34"/>
    </location>
</feature>
<accession>A0ABV0U375</accession>
<evidence type="ECO:0000256" key="2">
    <source>
        <dbReference type="ARBA" id="ARBA00022692"/>
    </source>
</evidence>
<evidence type="ECO:0000259" key="8">
    <source>
        <dbReference type="PROSITE" id="PS50929"/>
    </source>
</evidence>
<dbReference type="Gene3D" id="1.20.1560.10">
    <property type="entry name" value="ABC transporter type 1, transmembrane domain"/>
    <property type="match status" value="1"/>
</dbReference>
<dbReference type="InterPro" id="IPR050173">
    <property type="entry name" value="ABC_transporter_C-like"/>
</dbReference>
<keyword evidence="10" id="KW-1185">Reference proteome</keyword>
<feature type="transmembrane region" description="Helical" evidence="7">
    <location>
        <begin position="168"/>
        <end position="197"/>
    </location>
</feature>
<evidence type="ECO:0000256" key="1">
    <source>
        <dbReference type="ARBA" id="ARBA00022448"/>
    </source>
</evidence>
<keyword evidence="4" id="KW-0067">ATP-binding</keyword>
<dbReference type="InterPro" id="IPR011527">
    <property type="entry name" value="ABC1_TM_dom"/>
</dbReference>
<keyword evidence="5 7" id="KW-1133">Transmembrane helix</keyword>
<dbReference type="InterPro" id="IPR027417">
    <property type="entry name" value="P-loop_NTPase"/>
</dbReference>
<dbReference type="SUPFAM" id="SSF90123">
    <property type="entry name" value="ABC transporter transmembrane region"/>
    <property type="match status" value="1"/>
</dbReference>
<dbReference type="CDD" id="cd18595">
    <property type="entry name" value="ABC_6TM_MRP1_2_3_6_D1_like"/>
    <property type="match status" value="1"/>
</dbReference>
<dbReference type="InterPro" id="IPR003439">
    <property type="entry name" value="ABC_transporter-like_ATP-bd"/>
</dbReference>
<comment type="caution">
    <text evidence="9">The sequence shown here is derived from an EMBL/GenBank/DDBJ whole genome shotgun (WGS) entry which is preliminary data.</text>
</comment>
<dbReference type="PROSITE" id="PS50929">
    <property type="entry name" value="ABC_TM1F"/>
    <property type="match status" value="1"/>
</dbReference>